<evidence type="ECO:0000259" key="3">
    <source>
        <dbReference type="PROSITE" id="PS50097"/>
    </source>
</evidence>
<dbReference type="Pfam" id="PF00651">
    <property type="entry name" value="BTB"/>
    <property type="match status" value="1"/>
</dbReference>
<dbReference type="Gene3D" id="2.60.120.920">
    <property type="match status" value="1"/>
</dbReference>
<evidence type="ECO:0000313" key="6">
    <source>
        <dbReference type="Proteomes" id="UP001211065"/>
    </source>
</evidence>
<dbReference type="Gene3D" id="3.30.710.10">
    <property type="entry name" value="Potassium Channel Kv1.1, Chain A"/>
    <property type="match status" value="1"/>
</dbReference>
<evidence type="ECO:0000259" key="4">
    <source>
        <dbReference type="PROSITE" id="PS50188"/>
    </source>
</evidence>
<accession>A0AAD5U1J7</accession>
<organism evidence="5 6">
    <name type="scientific">Clydaea vesicula</name>
    <dbReference type="NCBI Taxonomy" id="447962"/>
    <lineage>
        <taxon>Eukaryota</taxon>
        <taxon>Fungi</taxon>
        <taxon>Fungi incertae sedis</taxon>
        <taxon>Chytridiomycota</taxon>
        <taxon>Chytridiomycota incertae sedis</taxon>
        <taxon>Chytridiomycetes</taxon>
        <taxon>Lobulomycetales</taxon>
        <taxon>Lobulomycetaceae</taxon>
        <taxon>Clydaea</taxon>
    </lineage>
</organism>
<comment type="caution">
    <text evidence="5">The sequence shown here is derived from an EMBL/GenBank/DDBJ whole genome shotgun (WGS) entry which is preliminary data.</text>
</comment>
<keyword evidence="2" id="KW-0472">Membrane</keyword>
<evidence type="ECO:0000256" key="1">
    <source>
        <dbReference type="SAM" id="MobiDB-lite"/>
    </source>
</evidence>
<dbReference type="CDD" id="cd18186">
    <property type="entry name" value="BTB_POZ_ZBTB_KLHL-like"/>
    <property type="match status" value="1"/>
</dbReference>
<dbReference type="InterPro" id="IPR013320">
    <property type="entry name" value="ConA-like_dom_sf"/>
</dbReference>
<dbReference type="InterPro" id="IPR043136">
    <property type="entry name" value="B30.2/SPRY_sf"/>
</dbReference>
<feature type="compositionally biased region" description="Low complexity" evidence="1">
    <location>
        <begin position="790"/>
        <end position="804"/>
    </location>
</feature>
<evidence type="ECO:0000313" key="5">
    <source>
        <dbReference type="EMBL" id="KAJ3221441.1"/>
    </source>
</evidence>
<keyword evidence="2" id="KW-1133">Transmembrane helix</keyword>
<sequence length="811" mass="89379">MVLYFQIDKISTSQYNDVTFVVGAQKKEIKGLKGLLASQSKVFEKLLFTNSSTSCSNYIELPKMLEAPFETLIRFFNSGIIDEKLFKQNQKFCVQCSCVARYYEAWLLLKTSNEFFIKNLSNENFVESLLLTKEYQFEDLRKIVLKFSAGALSSVALITSPFDIVQEVFYSVKDCAFGQAMFFSLLLWVSNNSYTPNQLTALLSLINFEDFTSSELMQLEKLGSVGSECLSNVCKERVLKGAPVVSQQYAYNLNWEDTSETIVYSANEDEHTILSHQSVSSGVLTWEIDIIEVCGYFGIGISNALDTIRKTWAGDYNFGYLYCSKGKLHNNGKSVAGKMPTFKNGDTLRFELNLNMHQLRIMKMNYENEEYIVAFSELPKASYSPAVSLKTPGSATIRFISHLLPLENTFENHNELSISNLQSLILDVSAAAPHRRTATKTWHQSGAVFLFLLLSFATAQIPCVDIPGVTTCFQLPTFPPASTDVLSTTVISTSELPPTTSLPPTTTSVAPPPTSPPPVISTSEVVETSTSQPPTTSQASTSLKSTPTVGTTSSKTPTATADSIQNTSVISPNTLRIIIIVAAIVGFVLLCAIGVCIYNSCKRGKEEDSIPTYAKPSNYVYATKPLDDTTPLQTIPVTVSGASGYGLQNSNTASAPSMKSQSPPVDSYGYNSNYPAQGPTYNTQNIGNNANFDPYYNYSYQGYPDNGNGYAMANGGYDPNAVYDANGYDANYDPNYNQQYQNYDPNYDTNCNQLPYDGDVSQLQPQDYQQNNRDITSNIAADSTNFTKANENSINNPHNENSPPVNFQNAT</sequence>
<feature type="domain" description="BTB" evidence="3">
    <location>
        <begin position="16"/>
        <end position="85"/>
    </location>
</feature>
<feature type="compositionally biased region" description="Low complexity" evidence="1">
    <location>
        <begin position="520"/>
        <end position="542"/>
    </location>
</feature>
<feature type="region of interest" description="Disordered" evidence="1">
    <location>
        <begin position="494"/>
        <end position="561"/>
    </location>
</feature>
<dbReference type="Proteomes" id="UP001211065">
    <property type="component" value="Unassembled WGS sequence"/>
</dbReference>
<dbReference type="InterPro" id="IPR001870">
    <property type="entry name" value="B30.2/SPRY"/>
</dbReference>
<proteinExistence type="predicted"/>
<dbReference type="InterPro" id="IPR011333">
    <property type="entry name" value="SKP1/BTB/POZ_sf"/>
</dbReference>
<feature type="transmembrane region" description="Helical" evidence="2">
    <location>
        <begin position="575"/>
        <end position="598"/>
    </location>
</feature>
<keyword evidence="6" id="KW-1185">Reference proteome</keyword>
<evidence type="ECO:0008006" key="7">
    <source>
        <dbReference type="Google" id="ProtNLM"/>
    </source>
</evidence>
<feature type="domain" description="B30.2/SPRY" evidence="4">
    <location>
        <begin position="212"/>
        <end position="406"/>
    </location>
</feature>
<dbReference type="SUPFAM" id="SSF54695">
    <property type="entry name" value="POZ domain"/>
    <property type="match status" value="1"/>
</dbReference>
<dbReference type="PROSITE" id="PS50188">
    <property type="entry name" value="B302_SPRY"/>
    <property type="match status" value="1"/>
</dbReference>
<dbReference type="PROSITE" id="PS50097">
    <property type="entry name" value="BTB"/>
    <property type="match status" value="1"/>
</dbReference>
<protein>
    <recommendedName>
        <fullName evidence="7">BTB domain-containing protein</fullName>
    </recommendedName>
</protein>
<evidence type="ECO:0000256" key="2">
    <source>
        <dbReference type="SAM" id="Phobius"/>
    </source>
</evidence>
<name>A0AAD5U1J7_9FUNG</name>
<dbReference type="SUPFAM" id="SSF49899">
    <property type="entry name" value="Concanavalin A-like lectins/glucanases"/>
    <property type="match status" value="1"/>
</dbReference>
<feature type="region of interest" description="Disordered" evidence="1">
    <location>
        <begin position="788"/>
        <end position="811"/>
    </location>
</feature>
<dbReference type="InterPro" id="IPR000210">
    <property type="entry name" value="BTB/POZ_dom"/>
</dbReference>
<reference evidence="5" key="1">
    <citation type="submission" date="2020-05" db="EMBL/GenBank/DDBJ databases">
        <title>Phylogenomic resolution of chytrid fungi.</title>
        <authorList>
            <person name="Stajich J.E."/>
            <person name="Amses K."/>
            <person name="Simmons R."/>
            <person name="Seto K."/>
            <person name="Myers J."/>
            <person name="Bonds A."/>
            <person name="Quandt C.A."/>
            <person name="Barry K."/>
            <person name="Liu P."/>
            <person name="Grigoriev I."/>
            <person name="Longcore J.E."/>
            <person name="James T.Y."/>
        </authorList>
    </citation>
    <scope>NUCLEOTIDE SEQUENCE</scope>
    <source>
        <strain evidence="5">JEL0476</strain>
    </source>
</reference>
<gene>
    <name evidence="5" type="ORF">HK099_003535</name>
</gene>
<keyword evidence="2" id="KW-0812">Transmembrane</keyword>
<feature type="compositionally biased region" description="Pro residues" evidence="1">
    <location>
        <begin position="510"/>
        <end position="519"/>
    </location>
</feature>
<dbReference type="AlphaFoldDB" id="A0AAD5U1J7"/>
<dbReference type="EMBL" id="JADGJW010000230">
    <property type="protein sequence ID" value="KAJ3221441.1"/>
    <property type="molecule type" value="Genomic_DNA"/>
</dbReference>
<feature type="compositionally biased region" description="Polar residues" evidence="1">
    <location>
        <begin position="543"/>
        <end position="561"/>
    </location>
</feature>
<feature type="compositionally biased region" description="Low complexity" evidence="1">
    <location>
        <begin position="494"/>
        <end position="509"/>
    </location>
</feature>